<evidence type="ECO:0000313" key="2">
    <source>
        <dbReference type="EMBL" id="KAL2337827.1"/>
    </source>
</evidence>
<accession>A0ABD1MPV0</accession>
<evidence type="ECO:0000313" key="3">
    <source>
        <dbReference type="Proteomes" id="UP001603857"/>
    </source>
</evidence>
<name>A0ABD1MPV0_9FABA</name>
<dbReference type="EMBL" id="JBGMDY010000004">
    <property type="protein sequence ID" value="KAL2337827.1"/>
    <property type="molecule type" value="Genomic_DNA"/>
</dbReference>
<organism evidence="2 3">
    <name type="scientific">Flemingia macrophylla</name>
    <dbReference type="NCBI Taxonomy" id="520843"/>
    <lineage>
        <taxon>Eukaryota</taxon>
        <taxon>Viridiplantae</taxon>
        <taxon>Streptophyta</taxon>
        <taxon>Embryophyta</taxon>
        <taxon>Tracheophyta</taxon>
        <taxon>Spermatophyta</taxon>
        <taxon>Magnoliopsida</taxon>
        <taxon>eudicotyledons</taxon>
        <taxon>Gunneridae</taxon>
        <taxon>Pentapetalae</taxon>
        <taxon>rosids</taxon>
        <taxon>fabids</taxon>
        <taxon>Fabales</taxon>
        <taxon>Fabaceae</taxon>
        <taxon>Papilionoideae</taxon>
        <taxon>50 kb inversion clade</taxon>
        <taxon>NPAAA clade</taxon>
        <taxon>indigoferoid/millettioid clade</taxon>
        <taxon>Phaseoleae</taxon>
        <taxon>Flemingia</taxon>
    </lineage>
</organism>
<feature type="region of interest" description="Disordered" evidence="1">
    <location>
        <begin position="1"/>
        <end position="47"/>
    </location>
</feature>
<proteinExistence type="predicted"/>
<feature type="compositionally biased region" description="Gly residues" evidence="1">
    <location>
        <begin position="8"/>
        <end position="30"/>
    </location>
</feature>
<evidence type="ECO:0000256" key="1">
    <source>
        <dbReference type="SAM" id="MobiDB-lite"/>
    </source>
</evidence>
<keyword evidence="3" id="KW-1185">Reference proteome</keyword>
<dbReference type="AlphaFoldDB" id="A0ABD1MPV0"/>
<sequence>MEAVEVGVGVGEQSGGSGSGWGWVGEGRGNGVEQSGDGRKRKKKGRMNIKSGGGVEWKLSYINSGIKYRLWLHTSNSMVYSNFPTTVTKLANNKTHISVSLERSIYGVEDEACATTKKQASKFKGQPLWWRS</sequence>
<reference evidence="2 3" key="1">
    <citation type="submission" date="2024-08" db="EMBL/GenBank/DDBJ databases">
        <title>Insights into the chromosomal genome structure of Flemingia macrophylla.</title>
        <authorList>
            <person name="Ding Y."/>
            <person name="Zhao Y."/>
            <person name="Bi W."/>
            <person name="Wu M."/>
            <person name="Zhao G."/>
            <person name="Gong Y."/>
            <person name="Li W."/>
            <person name="Zhang P."/>
        </authorList>
    </citation>
    <scope>NUCLEOTIDE SEQUENCE [LARGE SCALE GENOMIC DNA]</scope>
    <source>
        <strain evidence="2">DYQJB</strain>
        <tissue evidence="2">Leaf</tissue>
    </source>
</reference>
<comment type="caution">
    <text evidence="2">The sequence shown here is derived from an EMBL/GenBank/DDBJ whole genome shotgun (WGS) entry which is preliminary data.</text>
</comment>
<protein>
    <submittedName>
        <fullName evidence="2">Uncharacterized protein</fullName>
    </submittedName>
</protein>
<dbReference type="Proteomes" id="UP001603857">
    <property type="component" value="Unassembled WGS sequence"/>
</dbReference>
<gene>
    <name evidence="2" type="ORF">Fmac_012273</name>
</gene>